<protein>
    <submittedName>
        <fullName evidence="1">Uncharacterized protein</fullName>
    </submittedName>
</protein>
<evidence type="ECO:0000313" key="1">
    <source>
        <dbReference type="EMBL" id="WFR97682.1"/>
    </source>
</evidence>
<dbReference type="KEGG" id="rtu:PR017_21080"/>
<keyword evidence="2" id="KW-1185">Reference proteome</keyword>
<organism evidence="1 2">
    <name type="scientific">Rhizobium tumorigenes</name>
    <dbReference type="NCBI Taxonomy" id="2041385"/>
    <lineage>
        <taxon>Bacteria</taxon>
        <taxon>Pseudomonadati</taxon>
        <taxon>Pseudomonadota</taxon>
        <taxon>Alphaproteobacteria</taxon>
        <taxon>Hyphomicrobiales</taxon>
        <taxon>Rhizobiaceae</taxon>
        <taxon>Rhizobium/Agrobacterium group</taxon>
        <taxon>Rhizobium</taxon>
    </lineage>
</organism>
<dbReference type="AlphaFoldDB" id="A0AAF1KFK5"/>
<proteinExistence type="predicted"/>
<dbReference type="RefSeq" id="WP_111217110.1">
    <property type="nucleotide sequence ID" value="NZ_CP117256.1"/>
</dbReference>
<evidence type="ECO:0000313" key="2">
    <source>
        <dbReference type="Proteomes" id="UP000249499"/>
    </source>
</evidence>
<sequence>MIGTKSIRALLRQLLCSVFLRNHSQLDILVAKNPDTQAYFSDKFTVIDAHLLERMQKEANYPLGGHDPSAGSRIGSALAARMCRRLARIFSPHKSTDAEAFSAAWFFSVWSEICVIYPIRHLARHISSRLGNKVILIPIRSSAISCLSHWAPSQLEPVILAGELRRRGTKVFLLADSEELRVQFLTGKSDLDFIADPAWWRSEGAAKVPSDRRERIFSSGGMRNPSFARASIGAAAEVGNARDPHATADILLWGQQDNGERISVNFKVAENSRDFIIFSPSHEIPDLATGFFRLIGSVSKAALATAHKAVAATGAREAHISDHLFFESALIGHAVGAAGGEVHLWPHSSNAVHVPFHKHNDIAVVIAMTRSSQRLWATVVDSDKISVDSSLMLSKGQTPRPYSAEAPIHVVVFAGAHQLNRMPILDYKRHEKALHRFFNALNALPWRFQVVVKPKAYWEPADWLERFFPLGHRFKFSDQATAELNLSNMIFVSVSLGTTALLEGMGRGIPALIVRDFPVVDYTALDAEHFQVGPLEFVMQEIEACQERSHYTMMAERNMTWYEQETDFPEYPK</sequence>
<dbReference type="EMBL" id="CP117256">
    <property type="protein sequence ID" value="WFR97682.1"/>
    <property type="molecule type" value="Genomic_DNA"/>
</dbReference>
<geneLocation type="plasmid" evidence="1 2">
    <name>pRt1078</name>
</geneLocation>
<reference evidence="2" key="2">
    <citation type="journal article" date="2023" name="MicrobiologyOpen">
        <title>Genomics of the tumorigenes clade of the family Rhizobiaceae and description of Rhizobium rhododendri sp. nov.</title>
        <authorList>
            <person name="Kuzmanovic N."/>
            <person name="diCenzo G.C."/>
            <person name="Bunk B."/>
            <person name="Sproeer C."/>
            <person name="Fruehling A."/>
            <person name="Neumann-Schaal M."/>
            <person name="Overmann J."/>
            <person name="Smalla K."/>
        </authorList>
    </citation>
    <scope>NUCLEOTIDE SEQUENCE [LARGE SCALE GENOMIC DNA]</scope>
    <source>
        <strain evidence="2">1078</strain>
        <plasmid evidence="2">pRt1078</plasmid>
    </source>
</reference>
<gene>
    <name evidence="1" type="ORF">PR017_21080</name>
</gene>
<keyword evidence="1" id="KW-0614">Plasmid</keyword>
<name>A0AAF1KFK5_9HYPH</name>
<accession>A0AAF1KFK5</accession>
<reference evidence="1 2" key="1">
    <citation type="journal article" date="2018" name="Sci. Rep.">
        <title>Rhizobium tumorigenes sp. nov., a novel plant tumorigenic bacterium isolated from cane gall tumors on thornless blackberry.</title>
        <authorList>
            <person name="Kuzmanovi N."/>
            <person name="Smalla K."/>
            <person name="Gronow S."/>
            <person name="PuBawska J."/>
        </authorList>
    </citation>
    <scope>NUCLEOTIDE SEQUENCE [LARGE SCALE GENOMIC DNA]</scope>
    <source>
        <strain evidence="1 2">1078</strain>
    </source>
</reference>
<dbReference type="Proteomes" id="UP000249499">
    <property type="component" value="Plasmid pRt1078"/>
</dbReference>